<dbReference type="EMBL" id="JX649904">
    <property type="protein sequence ID" value="AGC72511.1"/>
    <property type="molecule type" value="Genomic_DNA"/>
</dbReference>
<reference evidence="2" key="1">
    <citation type="submission" date="2012-09" db="EMBL/GenBank/DDBJ databases">
        <title>Metagenomic Characterization of a Microbial Community in Wastewater Detects High Levels of Antibiotic Resistance.</title>
        <authorList>
            <person name="Abrams M."/>
            <person name="Caldwell A."/>
            <person name="Vandaei E."/>
            <person name="Lee W."/>
            <person name="Perrott J."/>
            <person name="Khan S.Y."/>
            <person name="Ta J."/>
            <person name="Romero D."/>
            <person name="Nguyen V."/>
            <person name="Pourmand N."/>
            <person name="Ouverney C.C."/>
        </authorList>
    </citation>
    <scope>NUCLEOTIDE SEQUENCE</scope>
</reference>
<evidence type="ECO:0000256" key="1">
    <source>
        <dbReference type="SAM" id="Phobius"/>
    </source>
</evidence>
<accession>L7VYJ3</accession>
<keyword evidence="1" id="KW-1133">Transmembrane helix</keyword>
<feature type="transmembrane region" description="Helical" evidence="1">
    <location>
        <begin position="54"/>
        <end position="75"/>
    </location>
</feature>
<feature type="transmembrane region" description="Helical" evidence="1">
    <location>
        <begin position="81"/>
        <end position="102"/>
    </location>
</feature>
<evidence type="ECO:0008006" key="3">
    <source>
        <dbReference type="Google" id="ProtNLM"/>
    </source>
</evidence>
<organism evidence="2">
    <name type="scientific">uncultured bacterium A1Q1_fos_2059</name>
    <dbReference type="NCBI Taxonomy" id="1256559"/>
    <lineage>
        <taxon>Bacteria</taxon>
        <taxon>environmental samples</taxon>
    </lineage>
</organism>
<name>L7VYJ3_9BACT</name>
<keyword evidence="1" id="KW-0472">Membrane</keyword>
<feature type="transmembrane region" description="Helical" evidence="1">
    <location>
        <begin position="20"/>
        <end position="47"/>
    </location>
</feature>
<sequence>MSHERLSLQHTFDTGFPFLAFFIGYHFFGVGVGSAVALAAACLIAVFRVRRGERLVAVALGVVAVAVSAALAIWAGEGRTFFAPGVLVNVIGLIVTLASLIARRPITGIVGKYLKRETANWYKIERRYRVHQRITWFWVALWVWHLGVLIPLYAYVNVGALAFVTTFILKPSVPLWLIISLMWGARTRKADAEAEAERLTKDNSDSAGGHA</sequence>
<evidence type="ECO:0000313" key="2">
    <source>
        <dbReference type="EMBL" id="AGC72511.1"/>
    </source>
</evidence>
<dbReference type="AlphaFoldDB" id="L7VYJ3"/>
<dbReference type="InterPro" id="IPR016566">
    <property type="entry name" value="UCP010219"/>
</dbReference>
<protein>
    <recommendedName>
        <fullName evidence="3">DUF3159 domain-containing protein</fullName>
    </recommendedName>
</protein>
<keyword evidence="1" id="KW-0812">Transmembrane</keyword>
<feature type="transmembrane region" description="Helical" evidence="1">
    <location>
        <begin position="160"/>
        <end position="179"/>
    </location>
</feature>
<feature type="transmembrane region" description="Helical" evidence="1">
    <location>
        <begin position="134"/>
        <end position="154"/>
    </location>
</feature>
<dbReference type="Pfam" id="PF11361">
    <property type="entry name" value="DUF3159"/>
    <property type="match status" value="1"/>
</dbReference>
<proteinExistence type="predicted"/>